<dbReference type="RefSeq" id="XP_065331145.1">
    <property type="nucleotide sequence ID" value="XM_065475073.1"/>
</dbReference>
<reference evidence="1" key="1">
    <citation type="journal article" date="2024" name="BMC Genomics">
        <title>Functional annotation of a divergent genome using sequence and structure-based similarity.</title>
        <authorList>
            <person name="Svedberg D."/>
            <person name="Winiger R.R."/>
            <person name="Berg A."/>
            <person name="Sharma H."/>
            <person name="Tellgren-Roth C."/>
            <person name="Debrunner-Vossbrinck B.A."/>
            <person name="Vossbrinck C.R."/>
            <person name="Barandun J."/>
        </authorList>
    </citation>
    <scope>NUCLEOTIDE SEQUENCE</scope>
    <source>
        <strain evidence="1">Illinois isolate</strain>
    </source>
</reference>
<name>A0AAX4JGB7_9MICR</name>
<dbReference type="Proteomes" id="UP001334084">
    <property type="component" value="Chromosome 11"/>
</dbReference>
<dbReference type="EMBL" id="CP142736">
    <property type="protein sequence ID" value="WUR05000.1"/>
    <property type="molecule type" value="Genomic_DNA"/>
</dbReference>
<proteinExistence type="predicted"/>
<dbReference type="GeneID" id="90542837"/>
<organism evidence="1 2">
    <name type="scientific">Vairimorpha necatrix</name>
    <dbReference type="NCBI Taxonomy" id="6039"/>
    <lineage>
        <taxon>Eukaryota</taxon>
        <taxon>Fungi</taxon>
        <taxon>Fungi incertae sedis</taxon>
        <taxon>Microsporidia</taxon>
        <taxon>Nosematidae</taxon>
        <taxon>Vairimorpha</taxon>
    </lineage>
</organism>
<dbReference type="KEGG" id="vnx:VNE69_11163"/>
<protein>
    <submittedName>
        <fullName evidence="1">mRNA-capping enzyme subunit beta-like protein</fullName>
    </submittedName>
</protein>
<evidence type="ECO:0000313" key="1">
    <source>
        <dbReference type="EMBL" id="WUR05000.1"/>
    </source>
</evidence>
<dbReference type="AlphaFoldDB" id="A0AAX4JGB7"/>
<gene>
    <name evidence="1" type="ORF">VNE69_11163</name>
</gene>
<evidence type="ECO:0000313" key="2">
    <source>
        <dbReference type="Proteomes" id="UP001334084"/>
    </source>
</evidence>
<keyword evidence="2" id="KW-1185">Reference proteome</keyword>
<sequence length="184" mass="21798">MDNNHTNKTIHPTNKTIHHDNKFVHHDNKFVLHDKNHDNKSFKSVFSDLILNDNNLSLFFGKIVHKVTEHAFSLNILNPIILSRLPSLYKFRVKNKEILTKSVSSSYTPDLVEPVSINYIYLPSKIYDVMIYQYKGDKRQETRLKMGKNKECVLEVHEKNVERLMEYIMGLCDDIHYKYNKIYI</sequence>
<accession>A0AAX4JGB7</accession>